<dbReference type="Gene3D" id="3.40.390.10">
    <property type="entry name" value="Collagenase (Catalytic Domain)"/>
    <property type="match status" value="1"/>
</dbReference>
<gene>
    <name evidence="7" type="ORF">V5799_002791</name>
</gene>
<name>A0AAQ4DAT7_AMBAM</name>
<dbReference type="GO" id="GO:0046872">
    <property type="term" value="F:metal ion binding"/>
    <property type="evidence" value="ECO:0007669"/>
    <property type="project" value="UniProtKB-KW"/>
</dbReference>
<evidence type="ECO:0000256" key="5">
    <source>
        <dbReference type="PROSITE-ProRule" id="PRU00276"/>
    </source>
</evidence>
<keyword evidence="3 5" id="KW-0862">Zinc</keyword>
<dbReference type="GO" id="GO:0004222">
    <property type="term" value="F:metalloendopeptidase activity"/>
    <property type="evidence" value="ECO:0007669"/>
    <property type="project" value="InterPro"/>
</dbReference>
<proteinExistence type="predicted"/>
<dbReference type="EMBL" id="JARKHS020032878">
    <property type="protein sequence ID" value="KAK8759577.1"/>
    <property type="molecule type" value="Genomic_DNA"/>
</dbReference>
<keyword evidence="4" id="KW-0482">Metalloprotease</keyword>
<dbReference type="AlphaFoldDB" id="A0AAQ4DAT7"/>
<keyword evidence="2" id="KW-0378">Hydrolase</keyword>
<dbReference type="PANTHER" id="PTHR11905:SF159">
    <property type="entry name" value="ADAM METALLOPROTEASE"/>
    <property type="match status" value="1"/>
</dbReference>
<evidence type="ECO:0000259" key="6">
    <source>
        <dbReference type="PROSITE" id="PS50215"/>
    </source>
</evidence>
<keyword evidence="5" id="KW-0479">Metal-binding</keyword>
<sequence length="377" mass="42417">MLIDHAEDAVVKDGVVKHRLSVRKQSARADYHGDALRSKHVTVRTSVIIGHRYFKLFKVSKYSAINDVIEYLAVFFTLVNIIFEKFTKSVLDLQLAVVKIVLMKASKEPFLREVQGRENVMHENTINMLNQFVALRRQIFDEKDIVVYLSNYSIFTSHGPDAAGYATLGGACTPNRSCLVKVNPKTFEGVYTVAHEALHLLGVVHEGEDAPHYLKKSPGARRCSHMVSSVMAAVKHGNGELSLSSCTQDQVMAYLESDRGKCLLSHVPRHSRKMNKESIKLVLVNTTQLCKEMVPKEPGVSFLENLNEQINIEKCYVVCSWAGSRYIHYRYQKAPDYTKCGEISSGDVKVCMHGKCSSARNTLLNFPKVLKKTMTVF</sequence>
<feature type="binding site" evidence="5">
    <location>
        <position position="199"/>
    </location>
    <ligand>
        <name>Zn(2+)</name>
        <dbReference type="ChEBI" id="CHEBI:29105"/>
        <note>catalytic</note>
    </ligand>
</feature>
<feature type="binding site" evidence="5">
    <location>
        <position position="195"/>
    </location>
    <ligand>
        <name>Zn(2+)</name>
        <dbReference type="ChEBI" id="CHEBI:29105"/>
        <note>catalytic</note>
    </ligand>
</feature>
<dbReference type="Pfam" id="PF13688">
    <property type="entry name" value="Reprolysin_5"/>
    <property type="match status" value="1"/>
</dbReference>
<reference evidence="7 8" key="1">
    <citation type="journal article" date="2023" name="Arcadia Sci">
        <title>De novo assembly of a long-read Amblyomma americanum tick genome.</title>
        <authorList>
            <person name="Chou S."/>
            <person name="Poskanzer K.E."/>
            <person name="Rollins M."/>
            <person name="Thuy-Boun P.S."/>
        </authorList>
    </citation>
    <scope>NUCLEOTIDE SEQUENCE [LARGE SCALE GENOMIC DNA]</scope>
    <source>
        <strain evidence="7">F_SG_1</strain>
        <tissue evidence="7">Salivary glands</tissue>
    </source>
</reference>
<keyword evidence="1" id="KW-0645">Protease</keyword>
<evidence type="ECO:0000256" key="2">
    <source>
        <dbReference type="ARBA" id="ARBA00022801"/>
    </source>
</evidence>
<organism evidence="7 8">
    <name type="scientific">Amblyomma americanum</name>
    <name type="common">Lone star tick</name>
    <dbReference type="NCBI Taxonomy" id="6943"/>
    <lineage>
        <taxon>Eukaryota</taxon>
        <taxon>Metazoa</taxon>
        <taxon>Ecdysozoa</taxon>
        <taxon>Arthropoda</taxon>
        <taxon>Chelicerata</taxon>
        <taxon>Arachnida</taxon>
        <taxon>Acari</taxon>
        <taxon>Parasitiformes</taxon>
        <taxon>Ixodida</taxon>
        <taxon>Ixodoidea</taxon>
        <taxon>Ixodidae</taxon>
        <taxon>Amblyomminae</taxon>
        <taxon>Amblyomma</taxon>
    </lineage>
</organism>
<feature type="domain" description="Peptidase M12B" evidence="6">
    <location>
        <begin position="41"/>
        <end position="267"/>
    </location>
</feature>
<comment type="caution">
    <text evidence="5">Lacks conserved residue(s) required for the propagation of feature annotation.</text>
</comment>
<dbReference type="InterPro" id="IPR001590">
    <property type="entry name" value="Peptidase_M12B"/>
</dbReference>
<accession>A0AAQ4DAT7</accession>
<dbReference type="SUPFAM" id="SSF55486">
    <property type="entry name" value="Metalloproteases ('zincins'), catalytic domain"/>
    <property type="match status" value="1"/>
</dbReference>
<dbReference type="PANTHER" id="PTHR11905">
    <property type="entry name" value="ADAM A DISINTEGRIN AND METALLOPROTEASE DOMAIN"/>
    <property type="match status" value="1"/>
</dbReference>
<evidence type="ECO:0000313" key="8">
    <source>
        <dbReference type="Proteomes" id="UP001321473"/>
    </source>
</evidence>
<dbReference type="InterPro" id="IPR024079">
    <property type="entry name" value="MetalloPept_cat_dom_sf"/>
</dbReference>
<dbReference type="PROSITE" id="PS50215">
    <property type="entry name" value="ADAM_MEPRO"/>
    <property type="match status" value="1"/>
</dbReference>
<dbReference type="Proteomes" id="UP001321473">
    <property type="component" value="Unassembled WGS sequence"/>
</dbReference>
<dbReference type="GO" id="GO:0006509">
    <property type="term" value="P:membrane protein ectodomain proteolysis"/>
    <property type="evidence" value="ECO:0007669"/>
    <property type="project" value="TreeGrafter"/>
</dbReference>
<feature type="active site" evidence="5">
    <location>
        <position position="196"/>
    </location>
</feature>
<keyword evidence="8" id="KW-1185">Reference proteome</keyword>
<feature type="binding site" evidence="5">
    <location>
        <position position="205"/>
    </location>
    <ligand>
        <name>Zn(2+)</name>
        <dbReference type="ChEBI" id="CHEBI:29105"/>
        <note>catalytic</note>
    </ligand>
</feature>
<evidence type="ECO:0000256" key="1">
    <source>
        <dbReference type="ARBA" id="ARBA00022670"/>
    </source>
</evidence>
<evidence type="ECO:0000256" key="4">
    <source>
        <dbReference type="ARBA" id="ARBA00023049"/>
    </source>
</evidence>
<evidence type="ECO:0000256" key="3">
    <source>
        <dbReference type="ARBA" id="ARBA00022833"/>
    </source>
</evidence>
<protein>
    <recommendedName>
        <fullName evidence="6">Peptidase M12B domain-containing protein</fullName>
    </recommendedName>
</protein>
<evidence type="ECO:0000313" key="7">
    <source>
        <dbReference type="EMBL" id="KAK8759577.1"/>
    </source>
</evidence>
<comment type="caution">
    <text evidence="7">The sequence shown here is derived from an EMBL/GenBank/DDBJ whole genome shotgun (WGS) entry which is preliminary data.</text>
</comment>